<evidence type="ECO:0000313" key="2">
    <source>
        <dbReference type="WBParaSite" id="PTRK_0001337850.1"/>
    </source>
</evidence>
<accession>A0A0N4ZXG5</accession>
<sequence>MSLRNESKDIIKEITNKIDEYECYAVKNTQDIFNYEKEYSILLQNALKSNEIDEASYREIKICLNRLLLTTTQISLERITLVEIREKVNKIIHQSNYKYGVNKKE</sequence>
<dbReference type="Proteomes" id="UP000038045">
    <property type="component" value="Unplaced"/>
</dbReference>
<organism evidence="1 2">
    <name type="scientific">Parastrongyloides trichosuri</name>
    <name type="common">Possum-specific nematode worm</name>
    <dbReference type="NCBI Taxonomy" id="131310"/>
    <lineage>
        <taxon>Eukaryota</taxon>
        <taxon>Metazoa</taxon>
        <taxon>Ecdysozoa</taxon>
        <taxon>Nematoda</taxon>
        <taxon>Chromadorea</taxon>
        <taxon>Rhabditida</taxon>
        <taxon>Tylenchina</taxon>
        <taxon>Panagrolaimomorpha</taxon>
        <taxon>Strongyloidoidea</taxon>
        <taxon>Strongyloididae</taxon>
        <taxon>Parastrongyloides</taxon>
    </lineage>
</organism>
<reference evidence="2" key="1">
    <citation type="submission" date="2017-02" db="UniProtKB">
        <authorList>
            <consortium name="WormBaseParasite"/>
        </authorList>
    </citation>
    <scope>IDENTIFICATION</scope>
</reference>
<keyword evidence="1" id="KW-1185">Reference proteome</keyword>
<dbReference type="WBParaSite" id="PTRK_0001337850.1">
    <property type="protein sequence ID" value="PTRK_0001337850.1"/>
    <property type="gene ID" value="PTRK_0001337850"/>
</dbReference>
<evidence type="ECO:0000313" key="1">
    <source>
        <dbReference type="Proteomes" id="UP000038045"/>
    </source>
</evidence>
<proteinExistence type="predicted"/>
<protein>
    <submittedName>
        <fullName evidence="2">BAG domain-containing protein</fullName>
    </submittedName>
</protein>
<dbReference type="AlphaFoldDB" id="A0A0N4ZXG5"/>
<name>A0A0N4ZXG5_PARTI</name>